<dbReference type="CDD" id="cd00118">
    <property type="entry name" value="LysM"/>
    <property type="match status" value="1"/>
</dbReference>
<dbReference type="Proteomes" id="UP001629156">
    <property type="component" value="Unassembled WGS sequence"/>
</dbReference>
<dbReference type="SUPFAM" id="SSF54106">
    <property type="entry name" value="LysM domain"/>
    <property type="match status" value="1"/>
</dbReference>
<protein>
    <submittedName>
        <fullName evidence="4">DUF1573 domain-containing protein</fullName>
    </submittedName>
</protein>
<feature type="domain" description="LysM" evidence="3">
    <location>
        <begin position="161"/>
        <end position="210"/>
    </location>
</feature>
<evidence type="ECO:0000256" key="2">
    <source>
        <dbReference type="SAM" id="SignalP"/>
    </source>
</evidence>
<dbReference type="EMBL" id="JBELPZ010000005">
    <property type="protein sequence ID" value="MFL9844108.1"/>
    <property type="molecule type" value="Genomic_DNA"/>
</dbReference>
<keyword evidence="2" id="KW-0732">Signal</keyword>
<dbReference type="PANTHER" id="PTHR37833">
    <property type="entry name" value="LIPOPROTEIN-RELATED"/>
    <property type="match status" value="1"/>
</dbReference>
<dbReference type="RefSeq" id="WP_408084362.1">
    <property type="nucleotide sequence ID" value="NZ_JBELPZ010000005.1"/>
</dbReference>
<proteinExistence type="predicted"/>
<dbReference type="Pfam" id="PF01476">
    <property type="entry name" value="LysM"/>
    <property type="match status" value="1"/>
</dbReference>
<feature type="region of interest" description="Disordered" evidence="1">
    <location>
        <begin position="143"/>
        <end position="162"/>
    </location>
</feature>
<dbReference type="InterPro" id="IPR011467">
    <property type="entry name" value="DUF1573"/>
</dbReference>
<keyword evidence="5" id="KW-1185">Reference proteome</keyword>
<comment type="caution">
    <text evidence="4">The sequence shown here is derived from an EMBL/GenBank/DDBJ whole genome shotgun (WGS) entry which is preliminary data.</text>
</comment>
<accession>A0ABW8YV26</accession>
<organism evidence="4 5">
    <name type="scientific">Flavobacterium rhizosphaerae</name>
    <dbReference type="NCBI Taxonomy" id="3163298"/>
    <lineage>
        <taxon>Bacteria</taxon>
        <taxon>Pseudomonadati</taxon>
        <taxon>Bacteroidota</taxon>
        <taxon>Flavobacteriia</taxon>
        <taxon>Flavobacteriales</taxon>
        <taxon>Flavobacteriaceae</taxon>
        <taxon>Flavobacterium</taxon>
    </lineage>
</organism>
<evidence type="ECO:0000313" key="4">
    <source>
        <dbReference type="EMBL" id="MFL9844108.1"/>
    </source>
</evidence>
<evidence type="ECO:0000256" key="1">
    <source>
        <dbReference type="SAM" id="MobiDB-lite"/>
    </source>
</evidence>
<dbReference type="Gene3D" id="3.10.350.10">
    <property type="entry name" value="LysM domain"/>
    <property type="match status" value="1"/>
</dbReference>
<feature type="signal peptide" evidence="2">
    <location>
        <begin position="1"/>
        <end position="23"/>
    </location>
</feature>
<dbReference type="Pfam" id="PF07610">
    <property type="entry name" value="DUF1573"/>
    <property type="match status" value="1"/>
</dbReference>
<feature type="chain" id="PRO_5045302132" evidence="2">
    <location>
        <begin position="24"/>
        <end position="214"/>
    </location>
</feature>
<dbReference type="InterPro" id="IPR013783">
    <property type="entry name" value="Ig-like_fold"/>
</dbReference>
<name>A0ABW8YV26_9FLAO</name>
<evidence type="ECO:0000259" key="3">
    <source>
        <dbReference type="PROSITE" id="PS51782"/>
    </source>
</evidence>
<reference evidence="4 5" key="1">
    <citation type="submission" date="2024-06" db="EMBL/GenBank/DDBJ databases">
        <authorList>
            <person name="Kaempfer P."/>
            <person name="Viver T."/>
        </authorList>
    </citation>
    <scope>NUCLEOTIDE SEQUENCE [LARGE SCALE GENOMIC DNA]</scope>
    <source>
        <strain evidence="4 5">ST-119</strain>
    </source>
</reference>
<sequence>MKLFKQSLLAVAGVLFISFGANAQDETGLKFNEDSFNFGDVEQGVPVSHEFEFTNNSDKDITITNVKASCGCTATNYTKTAIKPGETGSVTATYNARNPNHFTKTVTVTSNDTDKNKVLIIKGNVIAKDKEDGASAASAPAKAVASAKPIKPQPKAAAPSKTHTVAEGETLSILAGKYYGDIYKYNVIYNANKDIIADSKLIYPGQVIKIPAAM</sequence>
<dbReference type="InterPro" id="IPR036779">
    <property type="entry name" value="LysM_dom_sf"/>
</dbReference>
<dbReference type="Gene3D" id="2.60.40.10">
    <property type="entry name" value="Immunoglobulins"/>
    <property type="match status" value="1"/>
</dbReference>
<dbReference type="SMART" id="SM00257">
    <property type="entry name" value="LysM"/>
    <property type="match status" value="1"/>
</dbReference>
<dbReference type="PANTHER" id="PTHR37833:SF1">
    <property type="entry name" value="SIGNAL PEPTIDE PROTEIN"/>
    <property type="match status" value="1"/>
</dbReference>
<gene>
    <name evidence="4" type="ORF">ABS766_06720</name>
</gene>
<evidence type="ECO:0000313" key="5">
    <source>
        <dbReference type="Proteomes" id="UP001629156"/>
    </source>
</evidence>
<dbReference type="InterPro" id="IPR018392">
    <property type="entry name" value="LysM"/>
</dbReference>
<feature type="compositionally biased region" description="Low complexity" evidence="1">
    <location>
        <begin position="143"/>
        <end position="161"/>
    </location>
</feature>
<dbReference type="PROSITE" id="PS51782">
    <property type="entry name" value="LYSM"/>
    <property type="match status" value="1"/>
</dbReference>